<dbReference type="FunFam" id="1.20.5.110:FF:000041">
    <property type="entry name" value="Synaptosomal-associated protein 29"/>
    <property type="match status" value="1"/>
</dbReference>
<dbReference type="GO" id="GO:0005886">
    <property type="term" value="C:plasma membrane"/>
    <property type="evidence" value="ECO:0007669"/>
    <property type="project" value="TreeGrafter"/>
</dbReference>
<reference evidence="6" key="1">
    <citation type="submission" date="2022-03" db="EMBL/GenBank/DDBJ databases">
        <authorList>
            <person name="Martin C."/>
        </authorList>
    </citation>
    <scope>NUCLEOTIDE SEQUENCE</scope>
</reference>
<feature type="compositionally biased region" description="Basic and acidic residues" evidence="5">
    <location>
        <begin position="155"/>
        <end position="172"/>
    </location>
</feature>
<keyword evidence="7" id="KW-1185">Reference proteome</keyword>
<gene>
    <name evidence="6" type="ORF">OFUS_LOCUS25712</name>
</gene>
<dbReference type="GO" id="GO:0031201">
    <property type="term" value="C:SNARE complex"/>
    <property type="evidence" value="ECO:0007669"/>
    <property type="project" value="TreeGrafter"/>
</dbReference>
<evidence type="ECO:0000256" key="3">
    <source>
        <dbReference type="ARBA" id="ARBA00022927"/>
    </source>
</evidence>
<sequence length="262" mass="29251">MYGKSGSNPFEEDDDDAYSFGNKGRYTRDNTDASGAQGGAMSRREQLMEQKMMSENRQLESTQRALASIYDSEQVGIATAEELVHQGEQLDNVERKTTEINQMTKTSQKHINNIRSIFGGIKNWWSGKKEEETAPAARPSKLQETLDNVTQKSNNPDDHPALRLRSDDDGVDSRGYGGRAGSRQSQVQTGGFAESRYTDNPAVDNNLDMMSDGMSKLKMMAMSLGDEIERQNDQIDRIQPNMDRAAGTIEHQTSQMKKILGK</sequence>
<dbReference type="PANTHER" id="PTHR19305:SF9">
    <property type="entry name" value="SYNAPTOSOMAL-ASSOCIATED PROTEIN 29"/>
    <property type="match status" value="1"/>
</dbReference>
<dbReference type="GO" id="GO:0031629">
    <property type="term" value="P:synaptic vesicle fusion to presynaptic active zone membrane"/>
    <property type="evidence" value="ECO:0007669"/>
    <property type="project" value="TreeGrafter"/>
</dbReference>
<organism evidence="6 7">
    <name type="scientific">Owenia fusiformis</name>
    <name type="common">Polychaete worm</name>
    <dbReference type="NCBI Taxonomy" id="6347"/>
    <lineage>
        <taxon>Eukaryota</taxon>
        <taxon>Metazoa</taxon>
        <taxon>Spiralia</taxon>
        <taxon>Lophotrochozoa</taxon>
        <taxon>Annelida</taxon>
        <taxon>Polychaeta</taxon>
        <taxon>Sedentaria</taxon>
        <taxon>Canalipalpata</taxon>
        <taxon>Sabellida</taxon>
        <taxon>Oweniida</taxon>
        <taxon>Oweniidae</taxon>
        <taxon>Owenia</taxon>
    </lineage>
</organism>
<dbReference type="GO" id="GO:0015031">
    <property type="term" value="P:protein transport"/>
    <property type="evidence" value="ECO:0007669"/>
    <property type="project" value="UniProtKB-KW"/>
</dbReference>
<dbReference type="GO" id="GO:0098793">
    <property type="term" value="C:presynapse"/>
    <property type="evidence" value="ECO:0007669"/>
    <property type="project" value="GOC"/>
</dbReference>
<protein>
    <submittedName>
        <fullName evidence="6">Uncharacterized protein</fullName>
    </submittedName>
</protein>
<dbReference type="GO" id="GO:0019905">
    <property type="term" value="F:syntaxin binding"/>
    <property type="evidence" value="ECO:0007669"/>
    <property type="project" value="TreeGrafter"/>
</dbReference>
<dbReference type="EMBL" id="CAIIXF020000012">
    <property type="protein sequence ID" value="CAH1801986.1"/>
    <property type="molecule type" value="Genomic_DNA"/>
</dbReference>
<evidence type="ECO:0000256" key="2">
    <source>
        <dbReference type="ARBA" id="ARBA00022448"/>
    </source>
</evidence>
<proteinExistence type="inferred from homology"/>
<comment type="similarity">
    <text evidence="1">Belongs to the SNAP-25 family.</text>
</comment>
<evidence type="ECO:0000256" key="4">
    <source>
        <dbReference type="ARBA" id="ARBA00023054"/>
    </source>
</evidence>
<evidence type="ECO:0000256" key="1">
    <source>
        <dbReference type="ARBA" id="ARBA00009480"/>
    </source>
</evidence>
<dbReference type="InterPro" id="IPR000727">
    <property type="entry name" value="T_SNARE_dom"/>
</dbReference>
<name>A0A8J1TMI1_OWEFU</name>
<dbReference type="OrthoDB" id="18679at2759"/>
<dbReference type="CDD" id="cd15856">
    <property type="entry name" value="SNARE_SNAP29C"/>
    <property type="match status" value="1"/>
</dbReference>
<dbReference type="GO" id="GO:0005484">
    <property type="term" value="F:SNAP receptor activity"/>
    <property type="evidence" value="ECO:0007669"/>
    <property type="project" value="TreeGrafter"/>
</dbReference>
<feature type="region of interest" description="Disordered" evidence="5">
    <location>
        <begin position="129"/>
        <end position="206"/>
    </location>
</feature>
<evidence type="ECO:0000313" key="7">
    <source>
        <dbReference type="Proteomes" id="UP000749559"/>
    </source>
</evidence>
<dbReference type="PANTHER" id="PTHR19305">
    <property type="entry name" value="SYNAPTOSOMAL ASSOCIATED PROTEIN"/>
    <property type="match status" value="1"/>
</dbReference>
<feature type="region of interest" description="Disordered" evidence="5">
    <location>
        <begin position="1"/>
        <end position="43"/>
    </location>
</feature>
<keyword evidence="3" id="KW-0653">Protein transport</keyword>
<dbReference type="SMART" id="SM00397">
    <property type="entry name" value="t_SNARE"/>
    <property type="match status" value="2"/>
</dbReference>
<dbReference type="SUPFAM" id="SSF58038">
    <property type="entry name" value="SNARE fusion complex"/>
    <property type="match status" value="2"/>
</dbReference>
<dbReference type="PROSITE" id="PS50192">
    <property type="entry name" value="T_SNARE"/>
    <property type="match status" value="2"/>
</dbReference>
<feature type="compositionally biased region" description="Polar residues" evidence="5">
    <location>
        <begin position="142"/>
        <end position="154"/>
    </location>
</feature>
<dbReference type="GO" id="GO:0016082">
    <property type="term" value="P:synaptic vesicle priming"/>
    <property type="evidence" value="ECO:0007669"/>
    <property type="project" value="TreeGrafter"/>
</dbReference>
<evidence type="ECO:0000313" key="6">
    <source>
        <dbReference type="EMBL" id="CAH1801986.1"/>
    </source>
</evidence>
<accession>A0A8J1TMI1</accession>
<evidence type="ECO:0000256" key="5">
    <source>
        <dbReference type="SAM" id="MobiDB-lite"/>
    </source>
</evidence>
<keyword evidence="2" id="KW-0813">Transport</keyword>
<comment type="caution">
    <text evidence="6">The sequence shown here is derived from an EMBL/GenBank/DDBJ whole genome shotgun (WGS) entry which is preliminary data.</text>
</comment>
<dbReference type="Proteomes" id="UP000749559">
    <property type="component" value="Unassembled WGS sequence"/>
</dbReference>
<dbReference type="CDD" id="cd15887">
    <property type="entry name" value="SNARE_SNAP29N"/>
    <property type="match status" value="1"/>
</dbReference>
<dbReference type="AlphaFoldDB" id="A0A8J1TMI1"/>
<dbReference type="Gene3D" id="1.20.5.110">
    <property type="match status" value="2"/>
</dbReference>
<keyword evidence="4" id="KW-0175">Coiled coil</keyword>